<name>A0A6B0V6X9_IXORI</name>
<evidence type="ECO:0000313" key="1">
    <source>
        <dbReference type="EMBL" id="MXU98050.1"/>
    </source>
</evidence>
<sequence length="305" mass="33494">MTRILRICVISASSSFQSPATAVSVSVVTLYSNCNSASSSNSSSSALAKIAPCSFSEGRYCLQMSRRCEKSNFLPAPFADSTSRVSESYSGTAIRGGIFTKRSLKIRPSWHLSAAKYSSNLDSSPLAEVRQWSRSMETICPTHSRCFISVTFTTLMTPKTPSSVSSMLSSSSSISSSHCLMTLDTKFCSKMRLVRSVRLTRALRNNCCMRRLMPWKSVSSGVRASKSTFTSVSMNSSSSESVLLFEWSDPSLSSSLESCFRRFDIAIFSLEIREIRWITVVGRLTHTVCAPSARAFGLSSLYTKI</sequence>
<proteinExistence type="predicted"/>
<protein>
    <submittedName>
        <fullName evidence="1">Uncharacterized protein</fullName>
    </submittedName>
</protein>
<dbReference type="AlphaFoldDB" id="A0A6B0V6X9"/>
<organism evidence="1">
    <name type="scientific">Ixodes ricinus</name>
    <name type="common">Common tick</name>
    <name type="synonym">Acarus ricinus</name>
    <dbReference type="NCBI Taxonomy" id="34613"/>
    <lineage>
        <taxon>Eukaryota</taxon>
        <taxon>Metazoa</taxon>
        <taxon>Ecdysozoa</taxon>
        <taxon>Arthropoda</taxon>
        <taxon>Chelicerata</taxon>
        <taxon>Arachnida</taxon>
        <taxon>Acari</taxon>
        <taxon>Parasitiformes</taxon>
        <taxon>Ixodida</taxon>
        <taxon>Ixodoidea</taxon>
        <taxon>Ixodidae</taxon>
        <taxon>Ixodinae</taxon>
        <taxon>Ixodes</taxon>
    </lineage>
</organism>
<dbReference type="EMBL" id="GIFC01015967">
    <property type="protein sequence ID" value="MXU98050.1"/>
    <property type="molecule type" value="Transcribed_RNA"/>
</dbReference>
<reference evidence="1" key="1">
    <citation type="submission" date="2019-12" db="EMBL/GenBank/DDBJ databases">
        <title>An insight into the sialome of adult female Ixodes ricinus ticks feeding for 6 days.</title>
        <authorList>
            <person name="Perner J."/>
            <person name="Ribeiro J.M.C."/>
        </authorList>
    </citation>
    <scope>NUCLEOTIDE SEQUENCE</scope>
    <source>
        <strain evidence="1">Semi-engorged</strain>
        <tissue evidence="1">Salivary glands</tissue>
    </source>
</reference>
<accession>A0A6B0V6X9</accession>